<keyword evidence="4 7" id="KW-0812">Transmembrane</keyword>
<organism evidence="10 11">
    <name type="scientific">Clostridium isatidis</name>
    <dbReference type="NCBI Taxonomy" id="182773"/>
    <lineage>
        <taxon>Bacteria</taxon>
        <taxon>Bacillati</taxon>
        <taxon>Bacillota</taxon>
        <taxon>Clostridia</taxon>
        <taxon>Eubacteriales</taxon>
        <taxon>Clostridiaceae</taxon>
        <taxon>Clostridium</taxon>
    </lineage>
</organism>
<evidence type="ECO:0000256" key="4">
    <source>
        <dbReference type="ARBA" id="ARBA00022692"/>
    </source>
</evidence>
<dbReference type="KEGG" id="cia:BEN51_02280"/>
<feature type="transmembrane region" description="Helical" evidence="7">
    <location>
        <begin position="98"/>
        <end position="117"/>
    </location>
</feature>
<proteinExistence type="inferred from homology"/>
<feature type="transmembrane region" description="Helical" evidence="7">
    <location>
        <begin position="129"/>
        <end position="149"/>
    </location>
</feature>
<gene>
    <name evidence="10" type="ORF">BEN51_02280</name>
</gene>
<dbReference type="Gene3D" id="1.20.1510.10">
    <property type="entry name" value="Cation efflux protein transmembrane domain"/>
    <property type="match status" value="1"/>
</dbReference>
<keyword evidence="3" id="KW-0813">Transport</keyword>
<dbReference type="EMBL" id="CP016786">
    <property type="protein sequence ID" value="ASW42352.1"/>
    <property type="molecule type" value="Genomic_DNA"/>
</dbReference>
<evidence type="ECO:0000256" key="1">
    <source>
        <dbReference type="ARBA" id="ARBA00004141"/>
    </source>
</evidence>
<sequence>MISNFLVKSFIKNSEDIKDSKVRKAYGTLGGIVGIVINIILFLIKFFVGLFVGSIAISADAFNNLSDAASSIITIIGFKMADKPADAEHPFGHGRIEYLSALLVAFLVMLVGIQFVKSSFERIMNPTEVKFEMVPFILLLISIGFKYWLSRFNKFIGNKIDSGALKASAADALGDVFTSSTVVISFLSAKFTTFPIDGYIGMLVALAILYAGFSLVKETLNPLLGEAPDPELVNEIYERLLKYPNVTGVHDLIVHNYGPGRIIASVHAEIPSDINIMEIHNIIDTAEREISKDLNIHLVIHMDPICVMTEEIQETWNYIASVLRKYEQIESMHDFRIVGEKEKKNLIFDIVLNSAKAGNKKDIDNLVENIKKDIRKEHPQYNCIITVDFDYMG</sequence>
<evidence type="ECO:0000313" key="11">
    <source>
        <dbReference type="Proteomes" id="UP000264883"/>
    </source>
</evidence>
<dbReference type="Pfam" id="PF01545">
    <property type="entry name" value="Cation_efflux"/>
    <property type="match status" value="1"/>
</dbReference>
<comment type="similarity">
    <text evidence="2">Belongs to the cation diffusion facilitator (CDF) transporter (TC 2.A.4) family.</text>
</comment>
<dbReference type="SUPFAM" id="SSF160240">
    <property type="entry name" value="Cation efflux protein cytoplasmic domain-like"/>
    <property type="match status" value="2"/>
</dbReference>
<keyword evidence="5 7" id="KW-1133">Transmembrane helix</keyword>
<evidence type="ECO:0000256" key="5">
    <source>
        <dbReference type="ARBA" id="ARBA00022989"/>
    </source>
</evidence>
<evidence type="ECO:0000256" key="7">
    <source>
        <dbReference type="SAM" id="Phobius"/>
    </source>
</evidence>
<feature type="domain" description="Cation efflux protein transmembrane" evidence="8">
    <location>
        <begin position="32"/>
        <end position="224"/>
    </location>
</feature>
<dbReference type="OrthoDB" id="9806522at2"/>
<protein>
    <submittedName>
        <fullName evidence="10">Cation diffusion facilitator family transporter</fullName>
    </submittedName>
</protein>
<dbReference type="PANTHER" id="PTHR43840">
    <property type="entry name" value="MITOCHONDRIAL METAL TRANSPORTER 1-RELATED"/>
    <property type="match status" value="1"/>
</dbReference>
<feature type="transmembrane region" description="Helical" evidence="7">
    <location>
        <begin position="198"/>
        <end position="216"/>
    </location>
</feature>
<accession>A0A343J9Z4</accession>
<dbReference type="InterPro" id="IPR027469">
    <property type="entry name" value="Cation_efflux_TMD_sf"/>
</dbReference>
<evidence type="ECO:0000256" key="6">
    <source>
        <dbReference type="ARBA" id="ARBA00023136"/>
    </source>
</evidence>
<evidence type="ECO:0000313" key="10">
    <source>
        <dbReference type="EMBL" id="ASW42352.1"/>
    </source>
</evidence>
<dbReference type="InterPro" id="IPR058533">
    <property type="entry name" value="Cation_efflux_TM"/>
</dbReference>
<keyword evidence="6 7" id="KW-0472">Membrane</keyword>
<feature type="transmembrane region" description="Helical" evidence="7">
    <location>
        <begin position="28"/>
        <end position="57"/>
    </location>
</feature>
<dbReference type="InterPro" id="IPR002524">
    <property type="entry name" value="Cation_efflux"/>
</dbReference>
<dbReference type="PANTHER" id="PTHR43840:SF15">
    <property type="entry name" value="MITOCHONDRIAL METAL TRANSPORTER 1-RELATED"/>
    <property type="match status" value="1"/>
</dbReference>
<name>A0A343J9Z4_9CLOT</name>
<dbReference type="NCBIfam" id="TIGR01297">
    <property type="entry name" value="CDF"/>
    <property type="match status" value="1"/>
</dbReference>
<dbReference type="Proteomes" id="UP000264883">
    <property type="component" value="Chromosome"/>
</dbReference>
<dbReference type="GO" id="GO:0016020">
    <property type="term" value="C:membrane"/>
    <property type="evidence" value="ECO:0007669"/>
    <property type="project" value="UniProtKB-SubCell"/>
</dbReference>
<dbReference type="GO" id="GO:0008324">
    <property type="term" value="F:monoatomic cation transmembrane transporter activity"/>
    <property type="evidence" value="ECO:0007669"/>
    <property type="project" value="InterPro"/>
</dbReference>
<reference evidence="10 11" key="1">
    <citation type="submission" date="2016-08" db="EMBL/GenBank/DDBJ databases">
        <title>Complete Genome Sequence Of The Indigo Reducing Clostridium isatidis DSM15098.</title>
        <authorList>
            <person name="Little G.T."/>
            <person name="Minton N.P."/>
        </authorList>
    </citation>
    <scope>NUCLEOTIDE SEQUENCE [LARGE SCALE GENOMIC DNA]</scope>
    <source>
        <strain evidence="10 11">DSM 15098</strain>
    </source>
</reference>
<keyword evidence="11" id="KW-1185">Reference proteome</keyword>
<evidence type="ECO:0000256" key="3">
    <source>
        <dbReference type="ARBA" id="ARBA00022448"/>
    </source>
</evidence>
<dbReference type="InterPro" id="IPR036837">
    <property type="entry name" value="Cation_efflux_CTD_sf"/>
</dbReference>
<dbReference type="AlphaFoldDB" id="A0A343J9Z4"/>
<dbReference type="InterPro" id="IPR027470">
    <property type="entry name" value="Cation_efflux_CTD"/>
</dbReference>
<evidence type="ECO:0000259" key="9">
    <source>
        <dbReference type="Pfam" id="PF16916"/>
    </source>
</evidence>
<dbReference type="InterPro" id="IPR050291">
    <property type="entry name" value="CDF_Transporter"/>
</dbReference>
<evidence type="ECO:0000259" key="8">
    <source>
        <dbReference type="Pfam" id="PF01545"/>
    </source>
</evidence>
<evidence type="ECO:0000256" key="2">
    <source>
        <dbReference type="ARBA" id="ARBA00008114"/>
    </source>
</evidence>
<comment type="subcellular location">
    <subcellularLocation>
        <location evidence="1">Membrane</location>
        <topology evidence="1">Multi-pass membrane protein</topology>
    </subcellularLocation>
</comment>
<dbReference type="RefSeq" id="WP_119864484.1">
    <property type="nucleotide sequence ID" value="NZ_CP016786.1"/>
</dbReference>
<dbReference type="FunFam" id="1.20.1510.10:FF:000006">
    <property type="entry name" value="Divalent cation efflux transporter"/>
    <property type="match status" value="1"/>
</dbReference>
<dbReference type="Pfam" id="PF16916">
    <property type="entry name" value="ZT_dimer"/>
    <property type="match status" value="1"/>
</dbReference>
<feature type="domain" description="Cation efflux protein cytoplasmic" evidence="9">
    <location>
        <begin position="228"/>
        <end position="304"/>
    </location>
</feature>
<dbReference type="Gene3D" id="3.30.70.1350">
    <property type="entry name" value="Cation efflux protein, cytoplasmic domain"/>
    <property type="match status" value="1"/>
</dbReference>
<dbReference type="SUPFAM" id="SSF161111">
    <property type="entry name" value="Cation efflux protein transmembrane domain-like"/>
    <property type="match status" value="1"/>
</dbReference>